<comment type="caution">
    <text evidence="2">The sequence shown here is derived from an EMBL/GenBank/DDBJ whole genome shotgun (WGS) entry which is preliminary data.</text>
</comment>
<name>A0A4V6EUB6_9BASI</name>
<feature type="compositionally biased region" description="Low complexity" evidence="1">
    <location>
        <begin position="28"/>
        <end position="41"/>
    </location>
</feature>
<dbReference type="RefSeq" id="XP_029742004.1">
    <property type="nucleotide sequence ID" value="XM_029880618.1"/>
</dbReference>
<evidence type="ECO:0000256" key="1">
    <source>
        <dbReference type="SAM" id="MobiDB-lite"/>
    </source>
</evidence>
<evidence type="ECO:0008006" key="4">
    <source>
        <dbReference type="Google" id="ProtNLM"/>
    </source>
</evidence>
<dbReference type="Proteomes" id="UP000306050">
    <property type="component" value="Chromosome SGRAM_1"/>
</dbReference>
<feature type="region of interest" description="Disordered" evidence="1">
    <location>
        <begin position="28"/>
        <end position="86"/>
    </location>
</feature>
<accession>A0A4V6EUB6</accession>
<feature type="compositionally biased region" description="Low complexity" evidence="1">
    <location>
        <begin position="62"/>
        <end position="75"/>
    </location>
</feature>
<feature type="region of interest" description="Disordered" evidence="1">
    <location>
        <begin position="143"/>
        <end position="162"/>
    </location>
</feature>
<dbReference type="OrthoDB" id="10598354at2759"/>
<reference evidence="2 3" key="1">
    <citation type="submission" date="2019-05" db="EMBL/GenBank/DDBJ databases">
        <title>Sporisorium graminicola CBS 10092 draft sequencing and annotation.</title>
        <authorList>
            <person name="Solano-Gonzalez S."/>
            <person name="Caddick M.X."/>
            <person name="Darby A."/>
        </authorList>
    </citation>
    <scope>NUCLEOTIDE SEQUENCE [LARGE SCALE GENOMIC DNA]</scope>
    <source>
        <strain evidence="2 3">CBS 10092</strain>
    </source>
</reference>
<dbReference type="GeneID" id="40722912"/>
<dbReference type="EMBL" id="SRRM01000002">
    <property type="protein sequence ID" value="TKY90019.1"/>
    <property type="molecule type" value="Genomic_DNA"/>
</dbReference>
<proteinExistence type="predicted"/>
<dbReference type="AlphaFoldDB" id="A0A4V6EUB6"/>
<dbReference type="KEGG" id="sgra:EX895_000017"/>
<evidence type="ECO:0000313" key="3">
    <source>
        <dbReference type="Proteomes" id="UP000306050"/>
    </source>
</evidence>
<sequence length="289" mass="31684">MPPSRDCDLTSLTLLGPAVARAQAPWARLPGARSASAPAPRCLQPLAPRSAAPDQRSAAIDSPASSPLPTPTTSTNNSRIKDERVVGQHGNKTVQAEADGFAAQPFSIYIDLCRSDDDEAGPSRQEREKRQLAETPRRKIVDWLSTTDAATQDSSLDDARPPSVNCKMTIPWPPSPTGSAFSHYLDELLGPNFIRKRLERAPTGFTAAPSRRRTATYGTSSRPNKVLGRLDYIKWSPISRNPCDRCKERKLRCINTSITGRMVCDFCHSRHSACLRNGIRHSDKPAIDS</sequence>
<feature type="compositionally biased region" description="Polar residues" evidence="1">
    <location>
        <begin position="144"/>
        <end position="154"/>
    </location>
</feature>
<protein>
    <recommendedName>
        <fullName evidence="4">Zn(2)-C6 fungal-type domain-containing protein</fullName>
    </recommendedName>
</protein>
<evidence type="ECO:0000313" key="2">
    <source>
        <dbReference type="EMBL" id="TKY90019.1"/>
    </source>
</evidence>
<gene>
    <name evidence="2" type="ORF">EX895_000017</name>
</gene>
<keyword evidence="3" id="KW-1185">Reference proteome</keyword>
<organism evidence="2 3">
    <name type="scientific">Sporisorium graminicola</name>
    <dbReference type="NCBI Taxonomy" id="280036"/>
    <lineage>
        <taxon>Eukaryota</taxon>
        <taxon>Fungi</taxon>
        <taxon>Dikarya</taxon>
        <taxon>Basidiomycota</taxon>
        <taxon>Ustilaginomycotina</taxon>
        <taxon>Ustilaginomycetes</taxon>
        <taxon>Ustilaginales</taxon>
        <taxon>Ustilaginaceae</taxon>
        <taxon>Sporisorium</taxon>
    </lineage>
</organism>